<evidence type="ECO:0000313" key="1">
    <source>
        <dbReference type="EMBL" id="MBP2435733.1"/>
    </source>
</evidence>
<sequence length="160" mass="18001">MSDRLVILTLTRIEATHLLDLVNQFSELVTEQPAGDPGLGRLTPDVYPDDAQASREFQHLTRGELLGRRSHDASIVKRDLERIEHADMHEALTPVDVPIDGESLEPWLRTLAALRLVIASRLGVETGADHDEEDPRFGLYDWLGYRLEGLVQVAEQQNDN</sequence>
<dbReference type="Proteomes" id="UP001519362">
    <property type="component" value="Unassembled WGS sequence"/>
</dbReference>
<organism evidence="1 2">
    <name type="scientific">Microbacterium amylolyticum</name>
    <dbReference type="NCBI Taxonomy" id="936337"/>
    <lineage>
        <taxon>Bacteria</taxon>
        <taxon>Bacillati</taxon>
        <taxon>Actinomycetota</taxon>
        <taxon>Actinomycetes</taxon>
        <taxon>Micrococcales</taxon>
        <taxon>Microbacteriaceae</taxon>
        <taxon>Microbacterium</taxon>
    </lineage>
</organism>
<dbReference type="InterPro" id="IPR018561">
    <property type="entry name" value="AosR"/>
</dbReference>
<proteinExistence type="predicted"/>
<comment type="caution">
    <text evidence="1">The sequence shown here is derived from an EMBL/GenBank/DDBJ whole genome shotgun (WGS) entry which is preliminary data.</text>
</comment>
<protein>
    <recommendedName>
        <fullName evidence="3">DUF2017 domain-containing protein</fullName>
    </recommendedName>
</protein>
<dbReference type="Pfam" id="PF09438">
    <property type="entry name" value="DUF2017"/>
    <property type="match status" value="1"/>
</dbReference>
<evidence type="ECO:0008006" key="3">
    <source>
        <dbReference type="Google" id="ProtNLM"/>
    </source>
</evidence>
<name>A0ABS4ZEL1_9MICO</name>
<dbReference type="EMBL" id="JAGIOL010000001">
    <property type="protein sequence ID" value="MBP2435733.1"/>
    <property type="molecule type" value="Genomic_DNA"/>
</dbReference>
<reference evidence="1 2" key="1">
    <citation type="submission" date="2021-03" db="EMBL/GenBank/DDBJ databases">
        <title>Sequencing the genomes of 1000 actinobacteria strains.</title>
        <authorList>
            <person name="Klenk H.-P."/>
        </authorList>
    </citation>
    <scope>NUCLEOTIDE SEQUENCE [LARGE SCALE GENOMIC DNA]</scope>
    <source>
        <strain evidence="1 2">DSM 24221</strain>
    </source>
</reference>
<evidence type="ECO:0000313" key="2">
    <source>
        <dbReference type="Proteomes" id="UP001519362"/>
    </source>
</evidence>
<keyword evidence="2" id="KW-1185">Reference proteome</keyword>
<accession>A0ABS4ZEL1</accession>
<dbReference type="RefSeq" id="WP_165132079.1">
    <property type="nucleotide sequence ID" value="NZ_CP049253.1"/>
</dbReference>
<gene>
    <name evidence="1" type="ORF">JOF34_000319</name>
</gene>